<dbReference type="Pfam" id="PF03432">
    <property type="entry name" value="Relaxase"/>
    <property type="match status" value="1"/>
</dbReference>
<name>A0A4Q0NU59_9FLAO</name>
<evidence type="ECO:0000313" key="2">
    <source>
        <dbReference type="EMBL" id="RXG14290.1"/>
    </source>
</evidence>
<evidence type="ECO:0000313" key="3">
    <source>
        <dbReference type="Proteomes" id="UP000289821"/>
    </source>
</evidence>
<dbReference type="InterPro" id="IPR005094">
    <property type="entry name" value="Endonuclease_MobA/VirD2"/>
</dbReference>
<accession>A0A4Q0NU59</accession>
<organism evidence="2 3">
    <name type="scientific">Leeuwenhoekiella aestuarii</name>
    <dbReference type="NCBI Taxonomy" id="2249426"/>
    <lineage>
        <taxon>Bacteria</taxon>
        <taxon>Pseudomonadati</taxon>
        <taxon>Bacteroidota</taxon>
        <taxon>Flavobacteriia</taxon>
        <taxon>Flavobacteriales</taxon>
        <taxon>Flavobacteriaceae</taxon>
        <taxon>Leeuwenhoekiella</taxon>
    </lineage>
</organism>
<evidence type="ECO:0000259" key="1">
    <source>
        <dbReference type="Pfam" id="PF03432"/>
    </source>
</evidence>
<proteinExistence type="predicted"/>
<feature type="domain" description="MobA/VirD2-like nuclease" evidence="1">
    <location>
        <begin position="17"/>
        <end position="145"/>
    </location>
</feature>
<comment type="caution">
    <text evidence="2">The sequence shown here is derived from an EMBL/GenBank/DDBJ whole genome shotgun (WGS) entry which is preliminary data.</text>
</comment>
<dbReference type="Proteomes" id="UP000289821">
    <property type="component" value="Unassembled WGS sequence"/>
</dbReference>
<reference evidence="2 3" key="1">
    <citation type="submission" date="2018-07" db="EMBL/GenBank/DDBJ databases">
        <title>Leeuwenhoekiella genomics.</title>
        <authorList>
            <person name="Tahon G."/>
            <person name="Willems A."/>
        </authorList>
    </citation>
    <scope>NUCLEOTIDE SEQUENCE [LARGE SCALE GENOMIC DNA]</scope>
    <source>
        <strain evidence="2 3">R-50232</strain>
    </source>
</reference>
<sequence length="275" mass="30890">MIGKGSSISSTLAALRYGNNPEKEAEQVYSYLIVGNTAEEITEEFRAVQTLNQNCERNTLSFVLSPTVTDGAQMNTEDLGKLTKAFIQHMKLQERQAVAYVHRDKEHTHIHLYINRIDLNGKAYKDSFIGKQSQLAAEHTAKEMGIQTIKDVQYQRHLELSSIRSELQKAHKQTIGQERAKELQTYINRMQEKQITVIPVINKSKELQGFRFEYKGQSLKGSEVHRSMSASNLLKSISRQKSVAIGGRTIPIAPSLVKAIAKKALKLVINKGIGI</sequence>
<protein>
    <submittedName>
        <fullName evidence="2">Relaxase/mobilization nuclease-like protein</fullName>
    </submittedName>
</protein>
<gene>
    <name evidence="2" type="ORF">DSM04_104398</name>
</gene>
<dbReference type="OrthoDB" id="3035232at2"/>
<keyword evidence="3" id="KW-1185">Reference proteome</keyword>
<dbReference type="AlphaFoldDB" id="A0A4Q0NU59"/>
<dbReference type="RefSeq" id="WP_128761695.1">
    <property type="nucleotide sequence ID" value="NZ_QOVI01000004.1"/>
</dbReference>
<dbReference type="EMBL" id="QOVI01000004">
    <property type="protein sequence ID" value="RXG14290.1"/>
    <property type="molecule type" value="Genomic_DNA"/>
</dbReference>